<protein>
    <submittedName>
        <fullName evidence="1">Uncharacterized protein</fullName>
    </submittedName>
</protein>
<dbReference type="EnsemblPlants" id="TraesCS2D02G261200.1">
    <property type="protein sequence ID" value="TraesCS2D02G261200.1.cds1"/>
    <property type="gene ID" value="TraesCS2D02G261200"/>
</dbReference>
<sequence length="143" mass="15132">MPARGVQRASRATALNMTIPELAAMSTSSSPTLFQSKHWMSVPRTIPMVLMARLSPGHLRLPIPKDIMSFPSAPPCSNLSGLNSSGAGPHSAGSRWMAYALTSTMVPAATSYPWSWQSAAASCGSSSGAAGHSRIVSLMMQWR</sequence>
<dbReference type="Gramene" id="TraesCS2B03G0725000.1">
    <property type="protein sequence ID" value="TraesCS2B03G0725000.1.CDS1"/>
    <property type="gene ID" value="TraesCS2B03G0725000"/>
</dbReference>
<dbReference type="Gramene" id="TraesRN2B0100741700.1">
    <property type="protein sequence ID" value="TraesRN2B0100741700.1"/>
    <property type="gene ID" value="TraesRN2B0100741700"/>
</dbReference>
<name>A0A2X0S5Q0_WHEAT</name>
<reference evidence="1" key="1">
    <citation type="submission" date="2018-08" db="EMBL/GenBank/DDBJ databases">
        <authorList>
            <person name="Rossello M."/>
        </authorList>
    </citation>
    <scope>NUCLEOTIDE SEQUENCE [LARGE SCALE GENOMIC DNA]</scope>
    <source>
        <strain evidence="1">cv. Chinese Spring</strain>
    </source>
</reference>
<dbReference type="Gramene" id="TraesCS2D02G261200.1">
    <property type="protein sequence ID" value="TraesCS2D02G261200.1.cds1"/>
    <property type="gene ID" value="TraesCS2D02G261200"/>
</dbReference>
<organism evidence="1">
    <name type="scientific">Triticum aestivum</name>
    <name type="common">Wheat</name>
    <dbReference type="NCBI Taxonomy" id="4565"/>
    <lineage>
        <taxon>Eukaryota</taxon>
        <taxon>Viridiplantae</taxon>
        <taxon>Streptophyta</taxon>
        <taxon>Embryophyta</taxon>
        <taxon>Tracheophyta</taxon>
        <taxon>Spermatophyta</taxon>
        <taxon>Magnoliopsida</taxon>
        <taxon>Liliopsida</taxon>
        <taxon>Poales</taxon>
        <taxon>Poaceae</taxon>
        <taxon>BOP clade</taxon>
        <taxon>Pooideae</taxon>
        <taxon>Triticodae</taxon>
        <taxon>Triticeae</taxon>
        <taxon>Triticinae</taxon>
        <taxon>Triticum</taxon>
    </lineage>
</organism>
<dbReference type="Gramene" id="TraesCS2B02G279300.1">
    <property type="protein sequence ID" value="TraesCS2B02G279300.1.cds1"/>
    <property type="gene ID" value="TraesCS2B02G279300"/>
</dbReference>
<keyword evidence="2" id="KW-1185">Reference proteome</keyword>
<accession>A0A2X0S5Q0</accession>
<proteinExistence type="predicted"/>
<dbReference type="Proteomes" id="UP000019116">
    <property type="component" value="Chromosome 2B"/>
</dbReference>
<evidence type="ECO:0000313" key="2">
    <source>
        <dbReference type="Proteomes" id="UP000019116"/>
    </source>
</evidence>
<dbReference type="EnsemblPlants" id="TraesCS2B02G279300.1">
    <property type="protein sequence ID" value="TraesCS2B02G279300.1.cds1"/>
    <property type="gene ID" value="TraesCS2B02G279300"/>
</dbReference>
<dbReference type="OMA" id="CHARWAV"/>
<evidence type="ECO:0000313" key="1">
    <source>
        <dbReference type="EnsemblPlants" id="TraesCS2B02G279300.1.cds1"/>
    </source>
</evidence>
<dbReference type="Proteomes" id="UP000019116">
    <property type="component" value="Chromosome 2D"/>
</dbReference>
<dbReference type="Gramene" id="TraesCS2D03G0603100.1">
    <property type="protein sequence ID" value="TraesCS2D03G0603100.1.CDS1"/>
    <property type="gene ID" value="TraesCS2D03G0603100"/>
</dbReference>
<reference evidence="1" key="2">
    <citation type="submission" date="2018-10" db="UniProtKB">
        <authorList>
            <consortium name="EnsemblPlants"/>
        </authorList>
    </citation>
    <scope>IDENTIFICATION</scope>
</reference>
<dbReference type="AlphaFoldDB" id="A0A2X0S5Q0"/>